<reference evidence="3" key="1">
    <citation type="journal article" date="2013" name="Proc. Natl. Acad. Sci. U.S.A.">
        <title>Genome structure and metabolic features in the red seaweed Chondrus crispus shed light on evolution of the Archaeplastida.</title>
        <authorList>
            <person name="Collen J."/>
            <person name="Porcel B."/>
            <person name="Carre W."/>
            <person name="Ball S.G."/>
            <person name="Chaparro C."/>
            <person name="Tonon T."/>
            <person name="Barbeyron T."/>
            <person name="Michel G."/>
            <person name="Noel B."/>
            <person name="Valentin K."/>
            <person name="Elias M."/>
            <person name="Artiguenave F."/>
            <person name="Arun A."/>
            <person name="Aury J.M."/>
            <person name="Barbosa-Neto J.F."/>
            <person name="Bothwell J.H."/>
            <person name="Bouget F.Y."/>
            <person name="Brillet L."/>
            <person name="Cabello-Hurtado F."/>
            <person name="Capella-Gutierrez S."/>
            <person name="Charrier B."/>
            <person name="Cladiere L."/>
            <person name="Cock J.M."/>
            <person name="Coelho S.M."/>
            <person name="Colleoni C."/>
            <person name="Czjzek M."/>
            <person name="Da Silva C."/>
            <person name="Delage L."/>
            <person name="Denoeud F."/>
            <person name="Deschamps P."/>
            <person name="Dittami S.M."/>
            <person name="Gabaldon T."/>
            <person name="Gachon C.M."/>
            <person name="Groisillier A."/>
            <person name="Herve C."/>
            <person name="Jabbari K."/>
            <person name="Katinka M."/>
            <person name="Kloareg B."/>
            <person name="Kowalczyk N."/>
            <person name="Labadie K."/>
            <person name="Leblanc C."/>
            <person name="Lopez P.J."/>
            <person name="McLachlan D.H."/>
            <person name="Meslet-Cladiere L."/>
            <person name="Moustafa A."/>
            <person name="Nehr Z."/>
            <person name="Nyvall Collen P."/>
            <person name="Panaud O."/>
            <person name="Partensky F."/>
            <person name="Poulain J."/>
            <person name="Rensing S.A."/>
            <person name="Rousvoal S."/>
            <person name="Samson G."/>
            <person name="Symeonidi A."/>
            <person name="Weissenbach J."/>
            <person name="Zambounis A."/>
            <person name="Wincker P."/>
            <person name="Boyen C."/>
        </authorList>
    </citation>
    <scope>NUCLEOTIDE SEQUENCE [LARGE SCALE GENOMIC DNA]</scope>
    <source>
        <strain evidence="3">cv. Stackhouse</strain>
    </source>
</reference>
<dbReference type="GeneID" id="17319999"/>
<keyword evidence="1" id="KW-1133">Transmembrane helix</keyword>
<keyword evidence="3" id="KW-1185">Reference proteome</keyword>
<protein>
    <submittedName>
        <fullName evidence="2">Uncharacterized protein</fullName>
    </submittedName>
</protein>
<dbReference type="KEGG" id="ccp:CHC_T00007923001"/>
<keyword evidence="1" id="KW-0812">Transmembrane</keyword>
<accession>S0F356</accession>
<dbReference type="RefSeq" id="XP_005712286.1">
    <property type="nucleotide sequence ID" value="XM_005712229.1"/>
</dbReference>
<evidence type="ECO:0000313" key="2">
    <source>
        <dbReference type="EMBL" id="CDF77412.1"/>
    </source>
</evidence>
<dbReference type="Gramene" id="CDF77412">
    <property type="protein sequence ID" value="CDF77412"/>
    <property type="gene ID" value="CHC_T00007923001"/>
</dbReference>
<gene>
    <name evidence="2" type="ORF">CHC_T00007923001</name>
</gene>
<evidence type="ECO:0000256" key="1">
    <source>
        <dbReference type="SAM" id="Phobius"/>
    </source>
</evidence>
<proteinExistence type="predicted"/>
<name>S0F356_CHOCR</name>
<dbReference type="Proteomes" id="UP000012073">
    <property type="component" value="Unassembled WGS sequence"/>
</dbReference>
<sequence>MKQDDAPRLFFESGICVEYFLGVSVSFVNLWPSGFEPSVFN</sequence>
<feature type="transmembrane region" description="Helical" evidence="1">
    <location>
        <begin position="9"/>
        <end position="31"/>
    </location>
</feature>
<keyword evidence="1" id="KW-0472">Membrane</keyword>
<evidence type="ECO:0000313" key="3">
    <source>
        <dbReference type="Proteomes" id="UP000012073"/>
    </source>
</evidence>
<dbReference type="EMBL" id="HG001523">
    <property type="protein sequence ID" value="CDF77412.1"/>
    <property type="molecule type" value="Genomic_DNA"/>
</dbReference>
<dbReference type="AlphaFoldDB" id="S0F356"/>
<organism evidence="2 3">
    <name type="scientific">Chondrus crispus</name>
    <name type="common">Carrageen Irish moss</name>
    <name type="synonym">Polymorpha crispa</name>
    <dbReference type="NCBI Taxonomy" id="2769"/>
    <lineage>
        <taxon>Eukaryota</taxon>
        <taxon>Rhodophyta</taxon>
        <taxon>Florideophyceae</taxon>
        <taxon>Rhodymeniophycidae</taxon>
        <taxon>Gigartinales</taxon>
        <taxon>Gigartinaceae</taxon>
        <taxon>Chondrus</taxon>
    </lineage>
</organism>